<dbReference type="Proteomes" id="UP000071561">
    <property type="component" value="Chromosome"/>
</dbReference>
<proteinExistence type="predicted"/>
<organism evidence="3 4">
    <name type="scientific">Pedobacter cryoconitis</name>
    <dbReference type="NCBI Taxonomy" id="188932"/>
    <lineage>
        <taxon>Bacteria</taxon>
        <taxon>Pseudomonadati</taxon>
        <taxon>Bacteroidota</taxon>
        <taxon>Sphingobacteriia</taxon>
        <taxon>Sphingobacteriales</taxon>
        <taxon>Sphingobacteriaceae</taxon>
        <taxon>Pedobacter</taxon>
    </lineage>
</organism>
<accession>A0A127VCP2</accession>
<keyword evidence="4" id="KW-1185">Reference proteome</keyword>
<dbReference type="SUPFAM" id="SSF48452">
    <property type="entry name" value="TPR-like"/>
    <property type="match status" value="1"/>
</dbReference>
<dbReference type="OrthoDB" id="732044at2"/>
<keyword evidence="1" id="KW-0472">Membrane</keyword>
<feature type="transmembrane region" description="Helical" evidence="1">
    <location>
        <begin position="381"/>
        <end position="400"/>
    </location>
</feature>
<dbReference type="InterPro" id="IPR011990">
    <property type="entry name" value="TPR-like_helical_dom_sf"/>
</dbReference>
<dbReference type="KEGG" id="pcm:AY601_2108"/>
<evidence type="ECO:0000313" key="3">
    <source>
        <dbReference type="EMBL" id="AMP99009.1"/>
    </source>
</evidence>
<protein>
    <recommendedName>
        <fullName evidence="5">Tetratricopeptide repeat protein</fullName>
    </recommendedName>
</protein>
<reference evidence="3 4" key="1">
    <citation type="submission" date="2016-03" db="EMBL/GenBank/DDBJ databases">
        <title>Complete genome sequence of Pedobacter cryoconitis PAMC 27485.</title>
        <authorList>
            <person name="Lee J."/>
            <person name="Kim O.-S."/>
        </authorList>
    </citation>
    <scope>NUCLEOTIDE SEQUENCE [LARGE SCALE GENOMIC DNA]</scope>
    <source>
        <strain evidence="3 4">PAMC 27485</strain>
    </source>
</reference>
<dbReference type="RefSeq" id="WP_068400301.1">
    <property type="nucleotide sequence ID" value="NZ_CP014504.1"/>
</dbReference>
<evidence type="ECO:0008006" key="5">
    <source>
        <dbReference type="Google" id="ProtNLM"/>
    </source>
</evidence>
<keyword evidence="2" id="KW-0732">Signal</keyword>
<name>A0A127VCP2_9SPHI</name>
<feature type="chain" id="PRO_5007280391" description="Tetratricopeptide repeat protein" evidence="2">
    <location>
        <begin position="25"/>
        <end position="485"/>
    </location>
</feature>
<evidence type="ECO:0000256" key="1">
    <source>
        <dbReference type="SAM" id="Phobius"/>
    </source>
</evidence>
<evidence type="ECO:0000256" key="2">
    <source>
        <dbReference type="SAM" id="SignalP"/>
    </source>
</evidence>
<sequence precursor="true">MKTILKTAVISTLIFFLSSVSLYAAHSLQDKIQLAVKSSPSAAEKQVEKLIKSYIWLAKEENLSNNREILLAVITKSNLPDKKAFLYEIEALYAKRLLKFDKAKLYILNALDETPQENPRFIRLLRILAFIDTDLENYMRAMESYLIIEKQLQSQQDTSKLILNYANIADLYIKSSLYQEAIEALDTAHHLAVQQGREQIQLLVYENKATAYFYLNNLDSLNYYAAKVSHIRFANASHLHRMKYMILLLKKDKRSIDEIKALVDDANDSEKLYTYLHFARAYLLFDQTEKARAIAFKLLSSADLKNLGYMRGKLFNIVGDAYAKEKKFASAAQYYKKATDQATANTVKTMKTGSILNYLKYDEIKKKYVVAQENLQVRQNYFMLCMVVAGMIILTFIFLYRSLKMKKKYDELMFNKLNNEISFINSHEIRGYLSNILGIIMVIKMSEDKKETYLEFEQALFDSAENLDSSIQNIAKKLNDKAESC</sequence>
<evidence type="ECO:0000313" key="4">
    <source>
        <dbReference type="Proteomes" id="UP000071561"/>
    </source>
</evidence>
<gene>
    <name evidence="3" type="ORF">AY601_2108</name>
</gene>
<dbReference type="AlphaFoldDB" id="A0A127VCP2"/>
<dbReference type="EMBL" id="CP014504">
    <property type="protein sequence ID" value="AMP99009.1"/>
    <property type="molecule type" value="Genomic_DNA"/>
</dbReference>
<keyword evidence="1" id="KW-1133">Transmembrane helix</keyword>
<feature type="signal peptide" evidence="2">
    <location>
        <begin position="1"/>
        <end position="24"/>
    </location>
</feature>
<keyword evidence="1" id="KW-0812">Transmembrane</keyword>
<dbReference type="PATRIC" id="fig|188932.3.peg.2208"/>